<organism evidence="2 3">
    <name type="scientific">Jimgerdemannia flammicorona</name>
    <dbReference type="NCBI Taxonomy" id="994334"/>
    <lineage>
        <taxon>Eukaryota</taxon>
        <taxon>Fungi</taxon>
        <taxon>Fungi incertae sedis</taxon>
        <taxon>Mucoromycota</taxon>
        <taxon>Mucoromycotina</taxon>
        <taxon>Endogonomycetes</taxon>
        <taxon>Endogonales</taxon>
        <taxon>Endogonaceae</taxon>
        <taxon>Jimgerdemannia</taxon>
    </lineage>
</organism>
<evidence type="ECO:0000256" key="1">
    <source>
        <dbReference type="SAM" id="MobiDB-lite"/>
    </source>
</evidence>
<accession>A0A433QF13</accession>
<comment type="caution">
    <text evidence="2">The sequence shown here is derived from an EMBL/GenBank/DDBJ whole genome shotgun (WGS) entry which is preliminary data.</text>
</comment>
<keyword evidence="3" id="KW-1185">Reference proteome</keyword>
<protein>
    <submittedName>
        <fullName evidence="2">Uncharacterized protein</fullName>
    </submittedName>
</protein>
<sequence length="187" mass="21080">MPAPTMTPTTWIPAEGISHAPRRPFAPARARTTSWEWPEGRNQRRSFSRFSQPSSSSNTDTELGLHRAMGRVSRTDDGPVASTGITNREHQPRSEGCHLIHVAGHGILTINPTTCILGDSTQHTFTWFADHPRTKYERMLCTREDCEDSKDNILPFSLSNFSTFPALTLILYTQQLVLLVDPLQRHK</sequence>
<dbReference type="AlphaFoldDB" id="A0A433QF13"/>
<evidence type="ECO:0000313" key="3">
    <source>
        <dbReference type="Proteomes" id="UP000274822"/>
    </source>
</evidence>
<dbReference type="EMBL" id="RBNJ01006703">
    <property type="protein sequence ID" value="RUS28373.1"/>
    <property type="molecule type" value="Genomic_DNA"/>
</dbReference>
<feature type="compositionally biased region" description="Low complexity" evidence="1">
    <location>
        <begin position="48"/>
        <end position="58"/>
    </location>
</feature>
<feature type="region of interest" description="Disordered" evidence="1">
    <location>
        <begin position="1"/>
        <end position="62"/>
    </location>
</feature>
<proteinExistence type="predicted"/>
<feature type="compositionally biased region" description="Polar residues" evidence="1">
    <location>
        <begin position="1"/>
        <end position="10"/>
    </location>
</feature>
<feature type="region of interest" description="Disordered" evidence="1">
    <location>
        <begin position="73"/>
        <end position="92"/>
    </location>
</feature>
<name>A0A433QF13_9FUNG</name>
<dbReference type="Proteomes" id="UP000274822">
    <property type="component" value="Unassembled WGS sequence"/>
</dbReference>
<evidence type="ECO:0000313" key="2">
    <source>
        <dbReference type="EMBL" id="RUS28373.1"/>
    </source>
</evidence>
<gene>
    <name evidence="2" type="ORF">BC938DRAFT_481967</name>
</gene>
<reference evidence="2 3" key="1">
    <citation type="journal article" date="2018" name="New Phytol.">
        <title>Phylogenomics of Endogonaceae and evolution of mycorrhizas within Mucoromycota.</title>
        <authorList>
            <person name="Chang Y."/>
            <person name="Desiro A."/>
            <person name="Na H."/>
            <person name="Sandor L."/>
            <person name="Lipzen A."/>
            <person name="Clum A."/>
            <person name="Barry K."/>
            <person name="Grigoriev I.V."/>
            <person name="Martin F.M."/>
            <person name="Stajich J.E."/>
            <person name="Smith M.E."/>
            <person name="Bonito G."/>
            <person name="Spatafora J.W."/>
        </authorList>
    </citation>
    <scope>NUCLEOTIDE SEQUENCE [LARGE SCALE GENOMIC DNA]</scope>
    <source>
        <strain evidence="2 3">AD002</strain>
    </source>
</reference>